<reference evidence="1 2" key="1">
    <citation type="submission" date="2016-09" db="EMBL/GenBank/DDBJ databases">
        <title>Draft Genome Sequence of four Alteromonas macleodii strains isolated from copper coupons and grown long-term at elevated copper levels.</title>
        <authorList>
            <person name="Cusick K."/>
            <person name="Dale J."/>
            <person name="Little B."/>
            <person name="Biffinger J."/>
        </authorList>
    </citation>
    <scope>NUCLEOTIDE SEQUENCE [LARGE SCALE GENOMIC DNA]</scope>
    <source>
        <strain evidence="1 2">KCP01</strain>
    </source>
</reference>
<keyword evidence="2" id="KW-1185">Reference proteome</keyword>
<organism evidence="1 2">
    <name type="scientific">Alteromonas macleodii</name>
    <name type="common">Pseudoalteromonas macleodii</name>
    <dbReference type="NCBI Taxonomy" id="28108"/>
    <lineage>
        <taxon>Bacteria</taxon>
        <taxon>Pseudomonadati</taxon>
        <taxon>Pseudomonadota</taxon>
        <taxon>Gammaproteobacteria</taxon>
        <taxon>Alteromonadales</taxon>
        <taxon>Alteromonadaceae</taxon>
        <taxon>Alteromonas/Salinimonas group</taxon>
        <taxon>Alteromonas</taxon>
    </lineage>
</organism>
<dbReference type="EMBL" id="MIPY01000035">
    <property type="protein sequence ID" value="OES26023.1"/>
    <property type="molecule type" value="Genomic_DNA"/>
</dbReference>
<comment type="caution">
    <text evidence="1">The sequence shown here is derived from an EMBL/GenBank/DDBJ whole genome shotgun (WGS) entry which is preliminary data.</text>
</comment>
<protein>
    <submittedName>
        <fullName evidence="1">Uncharacterized protein</fullName>
    </submittedName>
</protein>
<name>A0AB36FN57_ALTMA</name>
<evidence type="ECO:0000313" key="2">
    <source>
        <dbReference type="Proteomes" id="UP000095392"/>
    </source>
</evidence>
<sequence>MSLSLLLITQYSEFVYRFKFHNSMHVRGCKVFLARFETLLLTSVLTIKKSKKFMKKNKKMLNF</sequence>
<dbReference type="Proteomes" id="UP000095392">
    <property type="component" value="Unassembled WGS sequence"/>
</dbReference>
<proteinExistence type="predicted"/>
<accession>A0AB36FN57</accession>
<gene>
    <name evidence="1" type="ORF">BFV95_4211</name>
</gene>
<evidence type="ECO:0000313" key="1">
    <source>
        <dbReference type="EMBL" id="OES26023.1"/>
    </source>
</evidence>
<dbReference type="AlphaFoldDB" id="A0AB36FN57"/>